<evidence type="ECO:0008006" key="4">
    <source>
        <dbReference type="Google" id="ProtNLM"/>
    </source>
</evidence>
<feature type="non-terminal residue" evidence="2">
    <location>
        <position position="1"/>
    </location>
</feature>
<organism evidence="2 3">
    <name type="scientific">Mucuna pruriens</name>
    <name type="common">Velvet bean</name>
    <name type="synonym">Dolichos pruriens</name>
    <dbReference type="NCBI Taxonomy" id="157652"/>
    <lineage>
        <taxon>Eukaryota</taxon>
        <taxon>Viridiplantae</taxon>
        <taxon>Streptophyta</taxon>
        <taxon>Embryophyta</taxon>
        <taxon>Tracheophyta</taxon>
        <taxon>Spermatophyta</taxon>
        <taxon>Magnoliopsida</taxon>
        <taxon>eudicotyledons</taxon>
        <taxon>Gunneridae</taxon>
        <taxon>Pentapetalae</taxon>
        <taxon>rosids</taxon>
        <taxon>fabids</taxon>
        <taxon>Fabales</taxon>
        <taxon>Fabaceae</taxon>
        <taxon>Papilionoideae</taxon>
        <taxon>50 kb inversion clade</taxon>
        <taxon>NPAAA clade</taxon>
        <taxon>indigoferoid/millettioid clade</taxon>
        <taxon>Phaseoleae</taxon>
        <taxon>Mucuna</taxon>
    </lineage>
</organism>
<feature type="compositionally biased region" description="Basic and acidic residues" evidence="1">
    <location>
        <begin position="126"/>
        <end position="148"/>
    </location>
</feature>
<proteinExistence type="predicted"/>
<evidence type="ECO:0000256" key="1">
    <source>
        <dbReference type="SAM" id="MobiDB-lite"/>
    </source>
</evidence>
<dbReference type="Proteomes" id="UP000257109">
    <property type="component" value="Unassembled WGS sequence"/>
</dbReference>
<feature type="region of interest" description="Disordered" evidence="1">
    <location>
        <begin position="126"/>
        <end position="150"/>
    </location>
</feature>
<name>A0A371FDD5_MUCPR</name>
<protein>
    <recommendedName>
        <fullName evidence="4">Reverse transcriptase domain-containing protein</fullName>
    </recommendedName>
</protein>
<evidence type="ECO:0000313" key="3">
    <source>
        <dbReference type="Proteomes" id="UP000257109"/>
    </source>
</evidence>
<dbReference type="EMBL" id="QJKJ01009550">
    <property type="protein sequence ID" value="RDX76308.1"/>
    <property type="molecule type" value="Genomic_DNA"/>
</dbReference>
<sequence>MCVDSWVINKIIVNSKGISVDEEKVKAIKEWPTLKNANEKEKFVREVHAKVRANIKKRNGQYARQENKGRVMTFEPGDYVWVHKRKERINDNAYKLDLPTTYDHISSTFNVVDLSLFDVGKEFNSRRNPFEEEGNDRDPTNKASDNLHDTGGPMIRDEIILSLITPNNLPFISDFVDDNLLKHTPYRSLT</sequence>
<dbReference type="OrthoDB" id="1935586at2759"/>
<reference evidence="2" key="1">
    <citation type="submission" date="2018-05" db="EMBL/GenBank/DDBJ databases">
        <title>Draft genome of Mucuna pruriens seed.</title>
        <authorList>
            <person name="Nnadi N.E."/>
            <person name="Vos R."/>
            <person name="Hasami M.H."/>
            <person name="Devisetty U.K."/>
            <person name="Aguiy J.C."/>
        </authorList>
    </citation>
    <scope>NUCLEOTIDE SEQUENCE [LARGE SCALE GENOMIC DNA]</scope>
    <source>
        <strain evidence="2">JCA_2017</strain>
    </source>
</reference>
<keyword evidence="3" id="KW-1185">Reference proteome</keyword>
<gene>
    <name evidence="2" type="ORF">CR513_43722</name>
</gene>
<evidence type="ECO:0000313" key="2">
    <source>
        <dbReference type="EMBL" id="RDX76308.1"/>
    </source>
</evidence>
<dbReference type="AlphaFoldDB" id="A0A371FDD5"/>
<comment type="caution">
    <text evidence="2">The sequence shown here is derived from an EMBL/GenBank/DDBJ whole genome shotgun (WGS) entry which is preliminary data.</text>
</comment>
<accession>A0A371FDD5</accession>